<dbReference type="PROSITE" id="PS51387">
    <property type="entry name" value="FAD_PCMH"/>
    <property type="match status" value="1"/>
</dbReference>
<evidence type="ECO:0000256" key="2">
    <source>
        <dbReference type="ARBA" id="ARBA00008000"/>
    </source>
</evidence>
<evidence type="ECO:0000256" key="3">
    <source>
        <dbReference type="ARBA" id="ARBA00022630"/>
    </source>
</evidence>
<evidence type="ECO:0000256" key="5">
    <source>
        <dbReference type="ARBA" id="ARBA00023002"/>
    </source>
</evidence>
<evidence type="ECO:0000313" key="7">
    <source>
        <dbReference type="EMBL" id="PCK25948.1"/>
    </source>
</evidence>
<gene>
    <name evidence="7" type="ORF">CHR55_18375</name>
</gene>
<dbReference type="SUPFAM" id="SSF56176">
    <property type="entry name" value="FAD-binding/transporter-associated domain-like"/>
    <property type="match status" value="1"/>
</dbReference>
<dbReference type="GO" id="GO:0071949">
    <property type="term" value="F:FAD binding"/>
    <property type="evidence" value="ECO:0007669"/>
    <property type="project" value="InterPro"/>
</dbReference>
<proteinExistence type="inferred from homology"/>
<dbReference type="Proteomes" id="UP000230886">
    <property type="component" value="Unassembled WGS sequence"/>
</dbReference>
<comment type="cofactor">
    <cofactor evidence="1">
        <name>FAD</name>
        <dbReference type="ChEBI" id="CHEBI:57692"/>
    </cofactor>
</comment>
<dbReference type="Pfam" id="PF02913">
    <property type="entry name" value="FAD-oxidase_C"/>
    <property type="match status" value="1"/>
</dbReference>
<dbReference type="InterPro" id="IPR051914">
    <property type="entry name" value="FAD-linked_OxidoTrans_Type4"/>
</dbReference>
<dbReference type="RefSeq" id="WP_099697864.1">
    <property type="nucleotide sequence ID" value="NZ_NOVD01000012.1"/>
</dbReference>
<dbReference type="EMBL" id="NOVD01000012">
    <property type="protein sequence ID" value="PCK25948.1"/>
    <property type="molecule type" value="Genomic_DNA"/>
</dbReference>
<organism evidence="7 8">
    <name type="scientific">Rhodococcus qingshengii</name>
    <dbReference type="NCBI Taxonomy" id="334542"/>
    <lineage>
        <taxon>Bacteria</taxon>
        <taxon>Bacillati</taxon>
        <taxon>Actinomycetota</taxon>
        <taxon>Actinomycetes</taxon>
        <taxon>Mycobacteriales</taxon>
        <taxon>Nocardiaceae</taxon>
        <taxon>Rhodococcus</taxon>
        <taxon>Rhodococcus erythropolis group</taxon>
    </lineage>
</organism>
<dbReference type="SUPFAM" id="SSF55103">
    <property type="entry name" value="FAD-linked oxidases, C-terminal domain"/>
    <property type="match status" value="1"/>
</dbReference>
<dbReference type="InterPro" id="IPR016166">
    <property type="entry name" value="FAD-bd_PCMH"/>
</dbReference>
<evidence type="ECO:0000256" key="1">
    <source>
        <dbReference type="ARBA" id="ARBA00001974"/>
    </source>
</evidence>
<comment type="caution">
    <text evidence="7">The sequence shown here is derived from an EMBL/GenBank/DDBJ whole genome shotgun (WGS) entry which is preliminary data.</text>
</comment>
<name>A0A2A5J8L5_RHOSG</name>
<evidence type="ECO:0000256" key="4">
    <source>
        <dbReference type="ARBA" id="ARBA00022827"/>
    </source>
</evidence>
<dbReference type="Pfam" id="PF01565">
    <property type="entry name" value="FAD_binding_4"/>
    <property type="match status" value="1"/>
</dbReference>
<dbReference type="InterPro" id="IPR004113">
    <property type="entry name" value="FAD-bd_oxidored_4_C"/>
</dbReference>
<dbReference type="FunFam" id="1.10.45.10:FF:000001">
    <property type="entry name" value="D-lactate dehydrogenase mitochondrial"/>
    <property type="match status" value="1"/>
</dbReference>
<comment type="similarity">
    <text evidence="2">Belongs to the FAD-binding oxidoreductase/transferase type 4 family.</text>
</comment>
<dbReference type="AlphaFoldDB" id="A0A2A5J8L5"/>
<keyword evidence="3" id="KW-0285">Flavoprotein</keyword>
<dbReference type="Gene3D" id="3.30.70.2740">
    <property type="match status" value="1"/>
</dbReference>
<accession>A0A2A5J8L5</accession>
<dbReference type="InterPro" id="IPR016171">
    <property type="entry name" value="Vanillyl_alc_oxidase_C-sub2"/>
</dbReference>
<dbReference type="PANTHER" id="PTHR42934">
    <property type="entry name" value="GLYCOLATE OXIDASE SUBUNIT GLCD"/>
    <property type="match status" value="1"/>
</dbReference>
<keyword evidence="5" id="KW-0560">Oxidoreductase</keyword>
<evidence type="ECO:0000313" key="8">
    <source>
        <dbReference type="Proteomes" id="UP000230886"/>
    </source>
</evidence>
<dbReference type="GO" id="GO:0016491">
    <property type="term" value="F:oxidoreductase activity"/>
    <property type="evidence" value="ECO:0007669"/>
    <property type="project" value="UniProtKB-KW"/>
</dbReference>
<evidence type="ECO:0000259" key="6">
    <source>
        <dbReference type="PROSITE" id="PS51387"/>
    </source>
</evidence>
<sequence length="456" mass="46526">MTTSIDLLGERLQKAVGDRATTDPDRMGAYVRDQSLLTAAGRPAALVKAKTVDDVVAVMAVAHELAVPVVTRGAGTGLAGAANALDGCIVLSVAGMDRILEIDPAARTATVEPGVINGDLAEAAAQQGLWYVPDPGSRSISSIGGNLATNAGGICCAKYGVTGDHVAALTAVLADGRVIRTGARTRKNVAGLDLTHLLVGSEGTLAVIVEATMRLRTAPTAATTVVAFFDSAESAIDAVLAVSAVAEPCQMELMDDVTIGAVNRLTKMGLDESAGAMLLIQCDGRSAAAEAADCAAACESAGAREVFHTDDPVEGEEFTAARRMALPALEALGTVLLDDVAVPVPALPSMLECIREAADRHGVTIGTFGHAADGNLHPTIVFDAAESGAQDRARGAFDDIVAGALALGGTISGEHGIGVLKAPYMADMVGQTEREMMLAVKAAFDPKNILNPGRGI</sequence>
<protein>
    <submittedName>
        <fullName evidence="7">FAD-binding oxidoreductase</fullName>
    </submittedName>
</protein>
<dbReference type="Gene3D" id="1.10.45.10">
    <property type="entry name" value="Vanillyl-alcohol Oxidase, Chain A, domain 4"/>
    <property type="match status" value="1"/>
</dbReference>
<dbReference type="PANTHER" id="PTHR42934:SF2">
    <property type="entry name" value="GLYCOLATE OXIDASE SUBUNIT GLCD"/>
    <property type="match status" value="1"/>
</dbReference>
<dbReference type="InterPro" id="IPR006094">
    <property type="entry name" value="Oxid_FAD_bind_N"/>
</dbReference>
<reference evidence="7 8" key="1">
    <citation type="submission" date="2017-07" db="EMBL/GenBank/DDBJ databases">
        <title>Draft sequence of Rhodococcus enclensis 23b-28.</title>
        <authorList>
            <person name="Besaury L."/>
            <person name="Sancelme M."/>
            <person name="Amato P."/>
            <person name="Lallement A."/>
            <person name="Delort A.-M."/>
        </authorList>
    </citation>
    <scope>NUCLEOTIDE SEQUENCE [LARGE SCALE GENOMIC DNA]</scope>
    <source>
        <strain evidence="7 8">23b-28</strain>
    </source>
</reference>
<dbReference type="InterPro" id="IPR036318">
    <property type="entry name" value="FAD-bd_PCMH-like_sf"/>
</dbReference>
<keyword evidence="4" id="KW-0274">FAD</keyword>
<dbReference type="InterPro" id="IPR016169">
    <property type="entry name" value="FAD-bd_PCMH_sub2"/>
</dbReference>
<feature type="domain" description="FAD-binding PCMH-type" evidence="6">
    <location>
        <begin position="39"/>
        <end position="218"/>
    </location>
</feature>
<dbReference type="FunFam" id="3.30.70.2740:FF:000001">
    <property type="entry name" value="D-lactate dehydrogenase mitochondrial"/>
    <property type="match status" value="1"/>
</dbReference>
<dbReference type="Gene3D" id="3.30.465.10">
    <property type="match status" value="1"/>
</dbReference>
<dbReference type="InterPro" id="IPR016164">
    <property type="entry name" value="FAD-linked_Oxase-like_C"/>
</dbReference>